<gene>
    <name evidence="1" type="ORF">PC115_g19689</name>
</gene>
<reference evidence="1" key="1">
    <citation type="submission" date="2018-10" db="EMBL/GenBank/DDBJ databases">
        <title>Effector identification in a new, highly contiguous assembly of the strawberry crown rot pathogen Phytophthora cactorum.</title>
        <authorList>
            <person name="Armitage A.D."/>
            <person name="Nellist C.F."/>
            <person name="Bates H."/>
            <person name="Vickerstaff R.J."/>
            <person name="Harrison R.J."/>
        </authorList>
    </citation>
    <scope>NUCLEOTIDE SEQUENCE</scope>
    <source>
        <strain evidence="1">4032</strain>
    </source>
</reference>
<sequence>MQKCAANIGAVIEGEMGNVFGVMWDGWSHSSVHYVAIYAVYTVAGKRVERVLALSPILEGSQDAEVHIDMFKRVLECTTRTSRCHRYNLAVNRYLAAYEPELATLNQLMVKLRHCNNAAELSKFTDLKPIKRNVTHWSSTFEMVLRYKRIRDSIRQVEAVDDFVPMGAAHKKLMGLLGYLKKLDSVCKTLQHERTSTADVRLLFDQVMDGYPIMASHLRPSVNIVHTPVFEAALVKI</sequence>
<evidence type="ECO:0000313" key="1">
    <source>
        <dbReference type="EMBL" id="KAG2889663.1"/>
    </source>
</evidence>
<dbReference type="PANTHER" id="PTHR40866:SF1">
    <property type="entry name" value="BED-TYPE DOMAIN-CONTAINING PROTEIN"/>
    <property type="match status" value="1"/>
</dbReference>
<dbReference type="PANTHER" id="PTHR40866">
    <property type="entry name" value="BED-TYPE DOMAIN-CONTAINING PROTEIN"/>
    <property type="match status" value="1"/>
</dbReference>
<dbReference type="EMBL" id="RCMI01001150">
    <property type="protein sequence ID" value="KAG2889663.1"/>
    <property type="molecule type" value="Genomic_DNA"/>
</dbReference>
<accession>A0A8T1ATH8</accession>
<protein>
    <submittedName>
        <fullName evidence="1">Uncharacterized protein</fullName>
    </submittedName>
</protein>
<dbReference type="AlphaFoldDB" id="A0A8T1ATH8"/>
<evidence type="ECO:0000313" key="2">
    <source>
        <dbReference type="Proteomes" id="UP000774804"/>
    </source>
</evidence>
<name>A0A8T1ATH8_9STRA</name>
<dbReference type="InterPro" id="IPR012337">
    <property type="entry name" value="RNaseH-like_sf"/>
</dbReference>
<proteinExistence type="predicted"/>
<comment type="caution">
    <text evidence="1">The sequence shown here is derived from an EMBL/GenBank/DDBJ whole genome shotgun (WGS) entry which is preliminary data.</text>
</comment>
<dbReference type="VEuPathDB" id="FungiDB:PC110_g19801"/>
<dbReference type="Proteomes" id="UP000774804">
    <property type="component" value="Unassembled WGS sequence"/>
</dbReference>
<organism evidence="1 2">
    <name type="scientific">Phytophthora cactorum</name>
    <dbReference type="NCBI Taxonomy" id="29920"/>
    <lineage>
        <taxon>Eukaryota</taxon>
        <taxon>Sar</taxon>
        <taxon>Stramenopiles</taxon>
        <taxon>Oomycota</taxon>
        <taxon>Peronosporomycetes</taxon>
        <taxon>Peronosporales</taxon>
        <taxon>Peronosporaceae</taxon>
        <taxon>Phytophthora</taxon>
    </lineage>
</organism>
<dbReference type="SUPFAM" id="SSF53098">
    <property type="entry name" value="Ribonuclease H-like"/>
    <property type="match status" value="1"/>
</dbReference>